<dbReference type="PROSITE" id="PS50995">
    <property type="entry name" value="HTH_MARR_2"/>
    <property type="match status" value="1"/>
</dbReference>
<gene>
    <name evidence="2" type="ORF">ACFP1Z_06970</name>
</gene>
<evidence type="ECO:0000313" key="2">
    <source>
        <dbReference type="EMBL" id="MFC5719915.1"/>
    </source>
</evidence>
<comment type="caution">
    <text evidence="2">The sequence shown here is derived from an EMBL/GenBank/DDBJ whole genome shotgun (WGS) entry which is preliminary data.</text>
</comment>
<evidence type="ECO:0000259" key="1">
    <source>
        <dbReference type="PROSITE" id="PS50995"/>
    </source>
</evidence>
<protein>
    <submittedName>
        <fullName evidence="2">MarR family winged helix-turn-helix transcriptional regulator</fullName>
    </submittedName>
</protein>
<evidence type="ECO:0000313" key="3">
    <source>
        <dbReference type="Proteomes" id="UP001596083"/>
    </source>
</evidence>
<proteinExistence type="predicted"/>
<dbReference type="Pfam" id="PF12802">
    <property type="entry name" value="MarR_2"/>
    <property type="match status" value="1"/>
</dbReference>
<dbReference type="Gene3D" id="1.10.10.10">
    <property type="entry name" value="Winged helix-like DNA-binding domain superfamily/Winged helix DNA-binding domain"/>
    <property type="match status" value="1"/>
</dbReference>
<accession>A0ABW0YTM4</accession>
<dbReference type="RefSeq" id="WP_390315006.1">
    <property type="nucleotide sequence ID" value="NZ_JBHSPB010000003.1"/>
</dbReference>
<keyword evidence="3" id="KW-1185">Reference proteome</keyword>
<reference evidence="3" key="1">
    <citation type="journal article" date="2019" name="Int. J. Syst. Evol. Microbiol.">
        <title>The Global Catalogue of Microorganisms (GCM) 10K type strain sequencing project: providing services to taxonomists for standard genome sequencing and annotation.</title>
        <authorList>
            <consortium name="The Broad Institute Genomics Platform"/>
            <consortium name="The Broad Institute Genome Sequencing Center for Infectious Disease"/>
            <person name="Wu L."/>
            <person name="Ma J."/>
        </authorList>
    </citation>
    <scope>NUCLEOTIDE SEQUENCE [LARGE SCALE GENOMIC DNA]</scope>
    <source>
        <strain evidence="3">CGMCC 4.7304</strain>
    </source>
</reference>
<dbReference type="InterPro" id="IPR036390">
    <property type="entry name" value="WH_DNA-bd_sf"/>
</dbReference>
<dbReference type="PANTHER" id="PTHR33164:SF57">
    <property type="entry name" value="MARR-FAMILY TRANSCRIPTIONAL REGULATOR"/>
    <property type="match status" value="1"/>
</dbReference>
<sequence length="166" mass="18308">MARQEQYEELAKQLSSVAAVRRDLARLLPPDCSPASVILLALLRQYGEMRMSRLAELLAIDMSVTSRHVAYCAARGWLDRQPDPADRRSRLLRLSPDGEELLGQVSVRYTQALAACLKDWSDDDVGTLIDLLARLRASFGDCRARTPHQSAAGADCHAPAPQLPAQ</sequence>
<dbReference type="PANTHER" id="PTHR33164">
    <property type="entry name" value="TRANSCRIPTIONAL REGULATOR, MARR FAMILY"/>
    <property type="match status" value="1"/>
</dbReference>
<dbReference type="EMBL" id="JBHSPB010000003">
    <property type="protein sequence ID" value="MFC5719915.1"/>
    <property type="molecule type" value="Genomic_DNA"/>
</dbReference>
<organism evidence="2 3">
    <name type="scientific">Streptomyces gamaensis</name>
    <dbReference type="NCBI Taxonomy" id="1763542"/>
    <lineage>
        <taxon>Bacteria</taxon>
        <taxon>Bacillati</taxon>
        <taxon>Actinomycetota</taxon>
        <taxon>Actinomycetes</taxon>
        <taxon>Kitasatosporales</taxon>
        <taxon>Streptomycetaceae</taxon>
        <taxon>Streptomyces</taxon>
    </lineage>
</organism>
<feature type="domain" description="HTH marR-type" evidence="1">
    <location>
        <begin position="7"/>
        <end position="137"/>
    </location>
</feature>
<dbReference type="InterPro" id="IPR000835">
    <property type="entry name" value="HTH_MarR-typ"/>
</dbReference>
<dbReference type="SUPFAM" id="SSF46785">
    <property type="entry name" value="Winged helix' DNA-binding domain"/>
    <property type="match status" value="1"/>
</dbReference>
<dbReference type="InterPro" id="IPR036388">
    <property type="entry name" value="WH-like_DNA-bd_sf"/>
</dbReference>
<name>A0ABW0YTM4_9ACTN</name>
<dbReference type="PRINTS" id="PR00598">
    <property type="entry name" value="HTHMARR"/>
</dbReference>
<dbReference type="InterPro" id="IPR039422">
    <property type="entry name" value="MarR/SlyA-like"/>
</dbReference>
<dbReference type="Proteomes" id="UP001596083">
    <property type="component" value="Unassembled WGS sequence"/>
</dbReference>
<dbReference type="SMART" id="SM00347">
    <property type="entry name" value="HTH_MARR"/>
    <property type="match status" value="1"/>
</dbReference>